<evidence type="ECO:0000256" key="4">
    <source>
        <dbReference type="ARBA" id="ARBA00022741"/>
    </source>
</evidence>
<evidence type="ECO:0000256" key="3">
    <source>
        <dbReference type="ARBA" id="ARBA00022679"/>
    </source>
</evidence>
<sequence length="263" mass="28911">MLVVGLTGGIASGKSTVSSLLKSQNIPLIDLDILARQAVAPNSYALSALVSHFGDDILHPSGELNREKLGSIIFGNEKERRVLNSIVHPAVRRLLAWELVKCWFRGEKVAVVDAPLLIEAGLWKMCGAIVVVYCSETLQLQRLQTRNSLSVADARARLSSQAPLSSKLVYADYVIDNSGPKGDLDAQVVQVVTKLHAKAGWSWLVSWLLPPVGLLRGVLRVGWRLWVQGVGKERRTKHGTRGEKKGEEIELKERRSRNGSGRL</sequence>
<dbReference type="AlphaFoldDB" id="A0A1Y2FWL9"/>
<dbReference type="PROSITE" id="PS51219">
    <property type="entry name" value="DPCK"/>
    <property type="match status" value="1"/>
</dbReference>
<dbReference type="FunFam" id="3.40.50.300:FF:000991">
    <property type="entry name" value="Dephospho-CoA kinase"/>
    <property type="match status" value="1"/>
</dbReference>
<dbReference type="STRING" id="106004.A0A1Y2FWL9"/>
<dbReference type="GO" id="GO:0015937">
    <property type="term" value="P:coenzyme A biosynthetic process"/>
    <property type="evidence" value="ECO:0007669"/>
    <property type="project" value="UniProtKB-KW"/>
</dbReference>
<keyword evidence="6" id="KW-0067">ATP-binding</keyword>
<dbReference type="OrthoDB" id="247245at2759"/>
<evidence type="ECO:0000313" key="9">
    <source>
        <dbReference type="EMBL" id="ORY88391.1"/>
    </source>
</evidence>
<name>A0A1Y2FWL9_9BASI</name>
<evidence type="ECO:0000256" key="7">
    <source>
        <dbReference type="ARBA" id="ARBA00022993"/>
    </source>
</evidence>
<keyword evidence="4" id="KW-0547">Nucleotide-binding</keyword>
<dbReference type="Pfam" id="PF01121">
    <property type="entry name" value="CoaE"/>
    <property type="match status" value="1"/>
</dbReference>
<dbReference type="CDD" id="cd02022">
    <property type="entry name" value="DPCK"/>
    <property type="match status" value="1"/>
</dbReference>
<dbReference type="FunCoup" id="A0A1Y2FWL9">
    <property type="interactions" value="208"/>
</dbReference>
<keyword evidence="3" id="KW-0808">Transferase</keyword>
<dbReference type="EMBL" id="MCGR01000010">
    <property type="protein sequence ID" value="ORY88391.1"/>
    <property type="molecule type" value="Genomic_DNA"/>
</dbReference>
<accession>A0A1Y2FWL9</accession>
<gene>
    <name evidence="9" type="ORF">BCR35DRAFT_13050</name>
</gene>
<protein>
    <submittedName>
        <fullName evidence="9">Dephospho-CoA kinase-domain-containing protein</fullName>
    </submittedName>
</protein>
<dbReference type="GO" id="GO:0005524">
    <property type="term" value="F:ATP binding"/>
    <property type="evidence" value="ECO:0007669"/>
    <property type="project" value="UniProtKB-KW"/>
</dbReference>
<dbReference type="Proteomes" id="UP000193467">
    <property type="component" value="Unassembled WGS sequence"/>
</dbReference>
<keyword evidence="2" id="KW-0963">Cytoplasm</keyword>
<comment type="similarity">
    <text evidence="1">Belongs to the CoaE family.</text>
</comment>
<evidence type="ECO:0000256" key="8">
    <source>
        <dbReference type="SAM" id="MobiDB-lite"/>
    </source>
</evidence>
<evidence type="ECO:0000256" key="1">
    <source>
        <dbReference type="ARBA" id="ARBA00009018"/>
    </source>
</evidence>
<dbReference type="PANTHER" id="PTHR10695:SF46">
    <property type="entry name" value="BIFUNCTIONAL COENZYME A SYNTHASE-RELATED"/>
    <property type="match status" value="1"/>
</dbReference>
<dbReference type="GO" id="GO:0004140">
    <property type="term" value="F:dephospho-CoA kinase activity"/>
    <property type="evidence" value="ECO:0007669"/>
    <property type="project" value="InterPro"/>
</dbReference>
<comment type="caution">
    <text evidence="9">The sequence shown here is derived from an EMBL/GenBank/DDBJ whole genome shotgun (WGS) entry which is preliminary data.</text>
</comment>
<keyword evidence="7" id="KW-0173">Coenzyme A biosynthesis</keyword>
<keyword evidence="5 9" id="KW-0418">Kinase</keyword>
<dbReference type="InterPro" id="IPR027417">
    <property type="entry name" value="P-loop_NTPase"/>
</dbReference>
<feature type="region of interest" description="Disordered" evidence="8">
    <location>
        <begin position="234"/>
        <end position="263"/>
    </location>
</feature>
<dbReference type="InParanoid" id="A0A1Y2FWL9"/>
<dbReference type="InterPro" id="IPR001977">
    <property type="entry name" value="Depp_CoAkinase"/>
</dbReference>
<keyword evidence="10" id="KW-1185">Reference proteome</keyword>
<dbReference type="NCBIfam" id="TIGR00152">
    <property type="entry name" value="dephospho-CoA kinase"/>
    <property type="match status" value="1"/>
</dbReference>
<dbReference type="HAMAP" id="MF_00376">
    <property type="entry name" value="Dephospho_CoA_kinase"/>
    <property type="match status" value="1"/>
</dbReference>
<feature type="compositionally biased region" description="Basic and acidic residues" evidence="8">
    <location>
        <begin position="240"/>
        <end position="253"/>
    </location>
</feature>
<dbReference type="Gene3D" id="3.40.50.300">
    <property type="entry name" value="P-loop containing nucleotide triphosphate hydrolases"/>
    <property type="match status" value="1"/>
</dbReference>
<reference evidence="9 10" key="1">
    <citation type="submission" date="2016-07" db="EMBL/GenBank/DDBJ databases">
        <title>Pervasive Adenine N6-methylation of Active Genes in Fungi.</title>
        <authorList>
            <consortium name="DOE Joint Genome Institute"/>
            <person name="Mondo S.J."/>
            <person name="Dannebaum R.O."/>
            <person name="Kuo R.C."/>
            <person name="Labutti K."/>
            <person name="Haridas S."/>
            <person name="Kuo A."/>
            <person name="Salamov A."/>
            <person name="Ahrendt S.R."/>
            <person name="Lipzen A."/>
            <person name="Sullivan W."/>
            <person name="Andreopoulos W.B."/>
            <person name="Clum A."/>
            <person name="Lindquist E."/>
            <person name="Daum C."/>
            <person name="Ramamoorthy G.K."/>
            <person name="Gryganskyi A."/>
            <person name="Culley D."/>
            <person name="Magnuson J.K."/>
            <person name="James T.Y."/>
            <person name="O'Malley M.A."/>
            <person name="Stajich J.E."/>
            <person name="Spatafora J.W."/>
            <person name="Visel A."/>
            <person name="Grigoriev I.V."/>
        </authorList>
    </citation>
    <scope>NUCLEOTIDE SEQUENCE [LARGE SCALE GENOMIC DNA]</scope>
    <source>
        <strain evidence="9 10">62-1032</strain>
    </source>
</reference>
<organism evidence="9 10">
    <name type="scientific">Leucosporidium creatinivorum</name>
    <dbReference type="NCBI Taxonomy" id="106004"/>
    <lineage>
        <taxon>Eukaryota</taxon>
        <taxon>Fungi</taxon>
        <taxon>Dikarya</taxon>
        <taxon>Basidiomycota</taxon>
        <taxon>Pucciniomycotina</taxon>
        <taxon>Microbotryomycetes</taxon>
        <taxon>Leucosporidiales</taxon>
        <taxon>Leucosporidium</taxon>
    </lineage>
</organism>
<evidence type="ECO:0000313" key="10">
    <source>
        <dbReference type="Proteomes" id="UP000193467"/>
    </source>
</evidence>
<evidence type="ECO:0000256" key="5">
    <source>
        <dbReference type="ARBA" id="ARBA00022777"/>
    </source>
</evidence>
<evidence type="ECO:0000256" key="2">
    <source>
        <dbReference type="ARBA" id="ARBA00022490"/>
    </source>
</evidence>
<proteinExistence type="inferred from homology"/>
<dbReference type="SUPFAM" id="SSF52540">
    <property type="entry name" value="P-loop containing nucleoside triphosphate hydrolases"/>
    <property type="match status" value="1"/>
</dbReference>
<dbReference type="PANTHER" id="PTHR10695">
    <property type="entry name" value="DEPHOSPHO-COA KINASE-RELATED"/>
    <property type="match status" value="1"/>
</dbReference>
<evidence type="ECO:0000256" key="6">
    <source>
        <dbReference type="ARBA" id="ARBA00022840"/>
    </source>
</evidence>